<accession>G4Z587</accession>
<keyword evidence="1" id="KW-0862">Zinc</keyword>
<dbReference type="InterPro" id="IPR001878">
    <property type="entry name" value="Znf_CCHC"/>
</dbReference>
<keyword evidence="4" id="KW-1185">Reference proteome</keyword>
<reference evidence="3 4" key="1">
    <citation type="journal article" date="2006" name="Science">
        <title>Phytophthora genome sequences uncover evolutionary origins and mechanisms of pathogenesis.</title>
        <authorList>
            <person name="Tyler B.M."/>
            <person name="Tripathy S."/>
            <person name="Zhang X."/>
            <person name="Dehal P."/>
            <person name="Jiang R.H."/>
            <person name="Aerts A."/>
            <person name="Arredondo F.D."/>
            <person name="Baxter L."/>
            <person name="Bensasson D."/>
            <person name="Beynon J.L."/>
            <person name="Chapman J."/>
            <person name="Damasceno C.M."/>
            <person name="Dorrance A.E."/>
            <person name="Dou D."/>
            <person name="Dickerman A.W."/>
            <person name="Dubchak I.L."/>
            <person name="Garbelotto M."/>
            <person name="Gijzen M."/>
            <person name="Gordon S.G."/>
            <person name="Govers F."/>
            <person name="Grunwald N.J."/>
            <person name="Huang W."/>
            <person name="Ivors K.L."/>
            <person name="Jones R.W."/>
            <person name="Kamoun S."/>
            <person name="Krampis K."/>
            <person name="Lamour K.H."/>
            <person name="Lee M.K."/>
            <person name="McDonald W.H."/>
            <person name="Medina M."/>
            <person name="Meijer H.J."/>
            <person name="Nordberg E.K."/>
            <person name="Maclean D.J."/>
            <person name="Ospina-Giraldo M.D."/>
            <person name="Morris P.F."/>
            <person name="Phuntumart V."/>
            <person name="Putnam N.H."/>
            <person name="Rash S."/>
            <person name="Rose J.K."/>
            <person name="Sakihama Y."/>
            <person name="Salamov A.A."/>
            <person name="Savidor A."/>
            <person name="Scheuring C.F."/>
            <person name="Smith B.M."/>
            <person name="Sobral B.W."/>
            <person name="Terry A."/>
            <person name="Torto-Alalibo T.A."/>
            <person name="Win J."/>
            <person name="Xu Z."/>
            <person name="Zhang H."/>
            <person name="Grigoriev I.V."/>
            <person name="Rokhsar D.S."/>
            <person name="Boore J.L."/>
        </authorList>
    </citation>
    <scope>NUCLEOTIDE SEQUENCE [LARGE SCALE GENOMIC DNA]</scope>
    <source>
        <strain evidence="3 4">P6497</strain>
    </source>
</reference>
<evidence type="ECO:0000259" key="2">
    <source>
        <dbReference type="PROSITE" id="PS50158"/>
    </source>
</evidence>
<dbReference type="InterPro" id="IPR036875">
    <property type="entry name" value="Znf_CCHC_sf"/>
</dbReference>
<dbReference type="GO" id="GO:0003676">
    <property type="term" value="F:nucleic acid binding"/>
    <property type="evidence" value="ECO:0007669"/>
    <property type="project" value="InterPro"/>
</dbReference>
<sequence length="61" mass="6784">CYRRGQAGHWSSQCTRELRCYACNQPGHLARQCTNAEAKAANDAYLQQRETKATAPAAENN</sequence>
<dbReference type="Pfam" id="PF00098">
    <property type="entry name" value="zf-CCHC"/>
    <property type="match status" value="1"/>
</dbReference>
<dbReference type="EMBL" id="JH159153">
    <property type="protein sequence ID" value="EGZ20230.1"/>
    <property type="molecule type" value="Genomic_DNA"/>
</dbReference>
<evidence type="ECO:0000313" key="3">
    <source>
        <dbReference type="EMBL" id="EGZ20230.1"/>
    </source>
</evidence>
<dbReference type="SUPFAM" id="SSF57756">
    <property type="entry name" value="Retrovirus zinc finger-like domains"/>
    <property type="match status" value="1"/>
</dbReference>
<dbReference type="Gene3D" id="4.10.60.10">
    <property type="entry name" value="Zinc finger, CCHC-type"/>
    <property type="match status" value="1"/>
</dbReference>
<dbReference type="SMART" id="SM00343">
    <property type="entry name" value="ZnF_C2HC"/>
    <property type="match status" value="2"/>
</dbReference>
<protein>
    <recommendedName>
        <fullName evidence="2">CCHC-type domain-containing protein</fullName>
    </recommendedName>
</protein>
<organism evidence="3 4">
    <name type="scientific">Phytophthora sojae (strain P6497)</name>
    <name type="common">Soybean stem and root rot agent</name>
    <name type="synonym">Phytophthora megasperma f. sp. glycines</name>
    <dbReference type="NCBI Taxonomy" id="1094619"/>
    <lineage>
        <taxon>Eukaryota</taxon>
        <taxon>Sar</taxon>
        <taxon>Stramenopiles</taxon>
        <taxon>Oomycota</taxon>
        <taxon>Peronosporomycetes</taxon>
        <taxon>Peronosporales</taxon>
        <taxon>Peronosporaceae</taxon>
        <taxon>Phytophthora</taxon>
    </lineage>
</organism>
<dbReference type="KEGG" id="psoj:PHYSODRAFT_497056"/>
<dbReference type="PROSITE" id="PS50158">
    <property type="entry name" value="ZF_CCHC"/>
    <property type="match status" value="1"/>
</dbReference>
<gene>
    <name evidence="3" type="ORF">PHYSODRAFT_497056</name>
</gene>
<dbReference type="GeneID" id="20657394"/>
<feature type="domain" description="CCHC-type" evidence="2">
    <location>
        <begin position="19"/>
        <end position="35"/>
    </location>
</feature>
<dbReference type="AlphaFoldDB" id="G4Z587"/>
<evidence type="ECO:0000313" key="4">
    <source>
        <dbReference type="Proteomes" id="UP000002640"/>
    </source>
</evidence>
<feature type="non-terminal residue" evidence="3">
    <location>
        <position position="1"/>
    </location>
</feature>
<keyword evidence="1" id="KW-0479">Metal-binding</keyword>
<dbReference type="SMR" id="G4Z587"/>
<dbReference type="GO" id="GO:0008270">
    <property type="term" value="F:zinc ion binding"/>
    <property type="evidence" value="ECO:0007669"/>
    <property type="project" value="UniProtKB-KW"/>
</dbReference>
<dbReference type="Proteomes" id="UP000002640">
    <property type="component" value="Unassembled WGS sequence"/>
</dbReference>
<dbReference type="RefSeq" id="XP_009522947.1">
    <property type="nucleotide sequence ID" value="XM_009524652.1"/>
</dbReference>
<dbReference type="InParanoid" id="G4Z587"/>
<keyword evidence="1" id="KW-0863">Zinc-finger</keyword>
<proteinExistence type="predicted"/>
<evidence type="ECO:0000256" key="1">
    <source>
        <dbReference type="PROSITE-ProRule" id="PRU00047"/>
    </source>
</evidence>
<name>G4Z587_PHYSP</name>